<feature type="transmembrane region" description="Helical" evidence="10">
    <location>
        <begin position="131"/>
        <end position="153"/>
    </location>
</feature>
<dbReference type="InterPro" id="IPR004117">
    <property type="entry name" value="7tm6_olfct_rcpt"/>
</dbReference>
<accession>A0AAV8VZE3</accession>
<keyword evidence="12" id="KW-1185">Reference proteome</keyword>
<protein>
    <recommendedName>
        <fullName evidence="13">Odorant receptor</fullName>
    </recommendedName>
</protein>
<dbReference type="Proteomes" id="UP001159042">
    <property type="component" value="Unassembled WGS sequence"/>
</dbReference>
<keyword evidence="7 10" id="KW-0472">Membrane</keyword>
<evidence type="ECO:0000256" key="4">
    <source>
        <dbReference type="ARBA" id="ARBA00022692"/>
    </source>
</evidence>
<keyword evidence="3" id="KW-0716">Sensory transduction</keyword>
<keyword evidence="6 10" id="KW-1133">Transmembrane helix</keyword>
<evidence type="ECO:0000256" key="3">
    <source>
        <dbReference type="ARBA" id="ARBA00022606"/>
    </source>
</evidence>
<reference evidence="11 12" key="1">
    <citation type="journal article" date="2023" name="Insect Mol. Biol.">
        <title>Genome sequencing provides insights into the evolution of gene families encoding plant cell wall-degrading enzymes in longhorned beetles.</title>
        <authorList>
            <person name="Shin N.R."/>
            <person name="Okamura Y."/>
            <person name="Kirsch R."/>
            <person name="Pauchet Y."/>
        </authorList>
    </citation>
    <scope>NUCLEOTIDE SEQUENCE [LARGE SCALE GENOMIC DNA]</scope>
    <source>
        <strain evidence="11">EAD_L_NR</strain>
    </source>
</reference>
<evidence type="ECO:0000313" key="12">
    <source>
        <dbReference type="Proteomes" id="UP001159042"/>
    </source>
</evidence>
<dbReference type="GO" id="GO:0007165">
    <property type="term" value="P:signal transduction"/>
    <property type="evidence" value="ECO:0007669"/>
    <property type="project" value="UniProtKB-KW"/>
</dbReference>
<dbReference type="AlphaFoldDB" id="A0AAV8VZE3"/>
<feature type="transmembrane region" description="Helical" evidence="10">
    <location>
        <begin position="42"/>
        <end position="61"/>
    </location>
</feature>
<name>A0AAV8VZE3_9CUCU</name>
<organism evidence="11 12">
    <name type="scientific">Exocentrus adspersus</name>
    <dbReference type="NCBI Taxonomy" id="1586481"/>
    <lineage>
        <taxon>Eukaryota</taxon>
        <taxon>Metazoa</taxon>
        <taxon>Ecdysozoa</taxon>
        <taxon>Arthropoda</taxon>
        <taxon>Hexapoda</taxon>
        <taxon>Insecta</taxon>
        <taxon>Pterygota</taxon>
        <taxon>Neoptera</taxon>
        <taxon>Endopterygota</taxon>
        <taxon>Coleoptera</taxon>
        <taxon>Polyphaga</taxon>
        <taxon>Cucujiformia</taxon>
        <taxon>Chrysomeloidea</taxon>
        <taxon>Cerambycidae</taxon>
        <taxon>Lamiinae</taxon>
        <taxon>Acanthocinini</taxon>
        <taxon>Exocentrus</taxon>
    </lineage>
</organism>
<feature type="transmembrane region" description="Helical" evidence="10">
    <location>
        <begin position="198"/>
        <end position="220"/>
    </location>
</feature>
<gene>
    <name evidence="11" type="ORF">NQ315_003850</name>
</gene>
<dbReference type="GO" id="GO:0005886">
    <property type="term" value="C:plasma membrane"/>
    <property type="evidence" value="ECO:0007669"/>
    <property type="project" value="UniProtKB-SubCell"/>
</dbReference>
<keyword evidence="9" id="KW-0807">Transducer</keyword>
<dbReference type="Pfam" id="PF02949">
    <property type="entry name" value="7tm_6"/>
    <property type="match status" value="2"/>
</dbReference>
<keyword evidence="5" id="KW-0552">Olfaction</keyword>
<evidence type="ECO:0000256" key="2">
    <source>
        <dbReference type="ARBA" id="ARBA00022475"/>
    </source>
</evidence>
<evidence type="ECO:0000256" key="5">
    <source>
        <dbReference type="ARBA" id="ARBA00022725"/>
    </source>
</evidence>
<evidence type="ECO:0000256" key="10">
    <source>
        <dbReference type="SAM" id="Phobius"/>
    </source>
</evidence>
<dbReference type="GO" id="GO:0004984">
    <property type="term" value="F:olfactory receptor activity"/>
    <property type="evidence" value="ECO:0007669"/>
    <property type="project" value="InterPro"/>
</dbReference>
<keyword evidence="8" id="KW-0675">Receptor</keyword>
<evidence type="ECO:0008006" key="13">
    <source>
        <dbReference type="Google" id="ProtNLM"/>
    </source>
</evidence>
<keyword evidence="4 10" id="KW-0812">Transmembrane</keyword>
<evidence type="ECO:0000256" key="1">
    <source>
        <dbReference type="ARBA" id="ARBA00004651"/>
    </source>
</evidence>
<feature type="non-terminal residue" evidence="11">
    <location>
        <position position="1"/>
    </location>
</feature>
<evidence type="ECO:0000256" key="9">
    <source>
        <dbReference type="ARBA" id="ARBA00023224"/>
    </source>
</evidence>
<proteinExistence type="predicted"/>
<dbReference type="PANTHER" id="PTHR21137:SF35">
    <property type="entry name" value="ODORANT RECEPTOR 19A-RELATED"/>
    <property type="match status" value="1"/>
</dbReference>
<evidence type="ECO:0000256" key="6">
    <source>
        <dbReference type="ARBA" id="ARBA00022989"/>
    </source>
</evidence>
<dbReference type="GO" id="GO:0005549">
    <property type="term" value="F:odorant binding"/>
    <property type="evidence" value="ECO:0007669"/>
    <property type="project" value="InterPro"/>
</dbReference>
<dbReference type="EMBL" id="JANEYG010000019">
    <property type="protein sequence ID" value="KAJ8919266.1"/>
    <property type="molecule type" value="Genomic_DNA"/>
</dbReference>
<sequence length="442" mass="51270">LLPKVVHFRVAKYLSFLVGLWPVVSSENKKTSYMYNILSKFLYVYFCLFILTEIIQLVILLTEEDIKYEEVTNNLSISLVYINSAVRCKVCKGRVIKRAITEVTKFEKELWQGMDADLIKIYEDNAKMNSLFCALFASSAIFTSAVYTVWPFFAETPSMMVDNVTVEVKTLPVSAWVPFNPQKHYVTAYVLLLFNANYLGTMFLISTEILAFGLMSYPIGQIHILKHVIRNFAHYKKIVQRRLNLTPEAASKVQLKECIIKHQDIIRYIGDFNEEMKHTYLLDFLQCSLQLTCILYRFLSEAISLELYNMDWLEETIQVKKMMLFMMMRVHRPLKLFIGVFKTMSLETFISVSLKIFLYKPQACAEGRSRKKKPQTTPKDSLNYLPLIIIHNSDDWSNVAALLKKLGANYNKEGEIIGDWIIVTPNTIDDYRLITTQKAKCQ</sequence>
<evidence type="ECO:0000313" key="11">
    <source>
        <dbReference type="EMBL" id="KAJ8919266.1"/>
    </source>
</evidence>
<evidence type="ECO:0000256" key="8">
    <source>
        <dbReference type="ARBA" id="ARBA00023170"/>
    </source>
</evidence>
<comment type="subcellular location">
    <subcellularLocation>
        <location evidence="1">Cell membrane</location>
        <topology evidence="1">Multi-pass membrane protein</topology>
    </subcellularLocation>
</comment>
<comment type="caution">
    <text evidence="11">The sequence shown here is derived from an EMBL/GenBank/DDBJ whole genome shotgun (WGS) entry which is preliminary data.</text>
</comment>
<evidence type="ECO:0000256" key="7">
    <source>
        <dbReference type="ARBA" id="ARBA00023136"/>
    </source>
</evidence>
<keyword evidence="2" id="KW-1003">Cell membrane</keyword>
<dbReference type="PANTHER" id="PTHR21137">
    <property type="entry name" value="ODORANT RECEPTOR"/>
    <property type="match status" value="1"/>
</dbReference>